<proteinExistence type="predicted"/>
<dbReference type="InterPro" id="IPR011711">
    <property type="entry name" value="GntR_C"/>
</dbReference>
<dbReference type="HOGENOM" id="CLU_017584_5_1_11"/>
<dbReference type="Proteomes" id="UP000003779">
    <property type="component" value="Chromosome"/>
</dbReference>
<dbReference type="PANTHER" id="PTHR43537:SF24">
    <property type="entry name" value="GLUCONATE OPERON TRANSCRIPTIONAL REPRESSOR"/>
    <property type="match status" value="1"/>
</dbReference>
<evidence type="ECO:0000256" key="1">
    <source>
        <dbReference type="ARBA" id="ARBA00023015"/>
    </source>
</evidence>
<evidence type="ECO:0000256" key="3">
    <source>
        <dbReference type="ARBA" id="ARBA00023163"/>
    </source>
</evidence>
<dbReference type="InterPro" id="IPR000524">
    <property type="entry name" value="Tscrpt_reg_HTH_GntR"/>
</dbReference>
<organism evidence="5 6">
    <name type="scientific">Nocardiopsis alba (strain ATCC BAA-2165 / BE74)</name>
    <dbReference type="NCBI Taxonomy" id="1205910"/>
    <lineage>
        <taxon>Bacteria</taxon>
        <taxon>Bacillati</taxon>
        <taxon>Actinomycetota</taxon>
        <taxon>Actinomycetes</taxon>
        <taxon>Streptosporangiales</taxon>
        <taxon>Nocardiopsidaceae</taxon>
        <taxon>Nocardiopsis</taxon>
    </lineage>
</organism>
<dbReference type="SMART" id="SM00895">
    <property type="entry name" value="FCD"/>
    <property type="match status" value="1"/>
</dbReference>
<dbReference type="InterPro" id="IPR008920">
    <property type="entry name" value="TF_FadR/GntR_C"/>
</dbReference>
<keyword evidence="3" id="KW-0804">Transcription</keyword>
<keyword evidence="1" id="KW-0805">Transcription regulation</keyword>
<dbReference type="GO" id="GO:0003677">
    <property type="term" value="F:DNA binding"/>
    <property type="evidence" value="ECO:0007669"/>
    <property type="project" value="UniProtKB-KW"/>
</dbReference>
<evidence type="ECO:0000313" key="6">
    <source>
        <dbReference type="Proteomes" id="UP000003779"/>
    </source>
</evidence>
<dbReference type="Pfam" id="PF00392">
    <property type="entry name" value="GntR"/>
    <property type="match status" value="1"/>
</dbReference>
<dbReference type="SMART" id="SM00345">
    <property type="entry name" value="HTH_GNTR"/>
    <property type="match status" value="1"/>
</dbReference>
<dbReference type="InterPro" id="IPR036390">
    <property type="entry name" value="WH_DNA-bd_sf"/>
</dbReference>
<reference evidence="5 6" key="1">
    <citation type="journal article" date="2012" name="J. Bacteriol.">
        <title>Whole-Genome Sequence of Nocardiopsis alba Strain ATCC BAA-2165, Associated with Honeybees.</title>
        <authorList>
            <person name="Qiao J."/>
            <person name="Chen L."/>
            <person name="Li Y."/>
            <person name="Wang J."/>
            <person name="Zhang W."/>
            <person name="Chen S."/>
        </authorList>
    </citation>
    <scope>NUCLEOTIDE SEQUENCE [LARGE SCALE GENOMIC DNA]</scope>
    <source>
        <strain evidence="6">ATCC BAA-2165 / BE74</strain>
    </source>
</reference>
<evidence type="ECO:0000259" key="4">
    <source>
        <dbReference type="PROSITE" id="PS50949"/>
    </source>
</evidence>
<sequence>MSEVTMSSANVFSSKGGLAYTELRRRITSGELAPGSRLSQYELAEEMGMSITPLREAVRRLASEDWVMMETHRDVRVAPMSASEARELLEARFSLEPSATELAALRRTEREIATMREAADALLPVTRTWGEEAIVAHRAFHRAIYTASHNNVMIRLLDDLWDKTDRYRRIGLELPAGAEPRTIDQNQHHEILELVVSGDGAAAAALVRSHILNSLGAAVTNALEGREDVAYHPFFGYSV</sequence>
<dbReference type="KEGG" id="nal:B005_4923"/>
<keyword evidence="2" id="KW-0238">DNA-binding</keyword>
<dbReference type="PANTHER" id="PTHR43537">
    <property type="entry name" value="TRANSCRIPTIONAL REGULATOR, GNTR FAMILY"/>
    <property type="match status" value="1"/>
</dbReference>
<dbReference type="SUPFAM" id="SSF46785">
    <property type="entry name" value="Winged helix' DNA-binding domain"/>
    <property type="match status" value="1"/>
</dbReference>
<feature type="domain" description="HTH gntR-type" evidence="4">
    <location>
        <begin position="13"/>
        <end position="80"/>
    </location>
</feature>
<dbReference type="SUPFAM" id="SSF48008">
    <property type="entry name" value="GntR ligand-binding domain-like"/>
    <property type="match status" value="1"/>
</dbReference>
<dbReference type="GO" id="GO:0003700">
    <property type="term" value="F:DNA-binding transcription factor activity"/>
    <property type="evidence" value="ECO:0007669"/>
    <property type="project" value="InterPro"/>
</dbReference>
<evidence type="ECO:0000313" key="5">
    <source>
        <dbReference type="EMBL" id="AFR05785.1"/>
    </source>
</evidence>
<dbReference type="EMBL" id="CP003788">
    <property type="protein sequence ID" value="AFR05785.1"/>
    <property type="molecule type" value="Genomic_DNA"/>
</dbReference>
<dbReference type="eggNOG" id="COG1802">
    <property type="taxonomic scope" value="Bacteria"/>
</dbReference>
<accession>J7L2Y6</accession>
<dbReference type="InterPro" id="IPR036388">
    <property type="entry name" value="WH-like_DNA-bd_sf"/>
</dbReference>
<dbReference type="PATRIC" id="fig|1205910.3.peg.4653"/>
<dbReference type="Pfam" id="PF07729">
    <property type="entry name" value="FCD"/>
    <property type="match status" value="1"/>
</dbReference>
<evidence type="ECO:0000256" key="2">
    <source>
        <dbReference type="ARBA" id="ARBA00023125"/>
    </source>
</evidence>
<name>J7L2Y6_NOCAA</name>
<protein>
    <submittedName>
        <fullName evidence="5">Bacterial regulatory s, gntR family protein</fullName>
    </submittedName>
</protein>
<dbReference type="Gene3D" id="1.20.120.530">
    <property type="entry name" value="GntR ligand-binding domain-like"/>
    <property type="match status" value="1"/>
</dbReference>
<dbReference type="Gene3D" id="1.10.10.10">
    <property type="entry name" value="Winged helix-like DNA-binding domain superfamily/Winged helix DNA-binding domain"/>
    <property type="match status" value="1"/>
</dbReference>
<reference evidence="6" key="2">
    <citation type="submission" date="2012-08" db="EMBL/GenBank/DDBJ databases">
        <title>Whole-genome sequence of Nocardiopsis alba strain ATCC BAA-2165 associated with honeybees.</title>
        <authorList>
            <person name="Qiao J."/>
            <person name="Chen L."/>
            <person name="Li Y."/>
            <person name="Wang J."/>
            <person name="Zhang W."/>
            <person name="Chen S."/>
        </authorList>
    </citation>
    <scope>NUCLEOTIDE SEQUENCE [LARGE SCALE GENOMIC DNA]</scope>
    <source>
        <strain evidence="6">ATCC BAA-2165 / BE74</strain>
    </source>
</reference>
<dbReference type="STRING" id="1205910.B005_4923"/>
<dbReference type="AlphaFoldDB" id="J7L2Y6"/>
<gene>
    <name evidence="5" type="ordered locus">B005_4923</name>
</gene>
<dbReference type="PROSITE" id="PS50949">
    <property type="entry name" value="HTH_GNTR"/>
    <property type="match status" value="1"/>
</dbReference>